<organism evidence="2 3">
    <name type="scientific">Pseudomonas rhodesiae</name>
    <dbReference type="NCBI Taxonomy" id="76760"/>
    <lineage>
        <taxon>Bacteria</taxon>
        <taxon>Pseudomonadati</taxon>
        <taxon>Pseudomonadota</taxon>
        <taxon>Gammaproteobacteria</taxon>
        <taxon>Pseudomonadales</taxon>
        <taxon>Pseudomonadaceae</taxon>
        <taxon>Pseudomonas</taxon>
    </lineage>
</organism>
<evidence type="ECO:0000313" key="3">
    <source>
        <dbReference type="Proteomes" id="UP000645865"/>
    </source>
</evidence>
<comment type="caution">
    <text evidence="2">The sequence shown here is derived from an EMBL/GenBank/DDBJ whole genome shotgun (WGS) entry which is preliminary data.</text>
</comment>
<evidence type="ECO:0000256" key="1">
    <source>
        <dbReference type="SAM" id="SignalP"/>
    </source>
</evidence>
<dbReference type="AlphaFoldDB" id="A0A8I1J7I9"/>
<evidence type="ECO:0000313" key="2">
    <source>
        <dbReference type="EMBL" id="MBI6622128.1"/>
    </source>
</evidence>
<dbReference type="Pfam" id="PF06551">
    <property type="entry name" value="DUF1120"/>
    <property type="match status" value="1"/>
</dbReference>
<dbReference type="Proteomes" id="UP000645865">
    <property type="component" value="Unassembled WGS sequence"/>
</dbReference>
<reference evidence="2" key="1">
    <citation type="submission" date="2020-12" db="EMBL/GenBank/DDBJ databases">
        <title>Comparative genomic insights into the epidemiology and virulence of plant pathogenic Pseudomonads from Turkey.</title>
        <authorList>
            <person name="Dillon M."/>
            <person name="Ruiz-Bedoya T."/>
            <person name="Bendalovic-Torma C."/>
            <person name="Guttman K.M."/>
            <person name="Kwak H."/>
            <person name="Middleton M.A."/>
            <person name="Wang P.W."/>
            <person name="Horuz S."/>
            <person name="Aysan Y."/>
            <person name="Guttman D.S."/>
        </authorList>
    </citation>
    <scope>NUCLEOTIDE SEQUENCE</scope>
    <source>
        <strain evidence="2">S5_IA_3a</strain>
    </source>
</reference>
<gene>
    <name evidence="2" type="ORF">YA0853_00420</name>
</gene>
<accession>A0A8I1J7I9</accession>
<name>A0A8I1J7I9_9PSED</name>
<dbReference type="InterPro" id="IPR010546">
    <property type="entry name" value="DUF1120"/>
</dbReference>
<feature type="chain" id="PRO_5034559054" evidence="1">
    <location>
        <begin position="27"/>
        <end position="381"/>
    </location>
</feature>
<dbReference type="EMBL" id="JAEILH010000001">
    <property type="protein sequence ID" value="MBI6622128.1"/>
    <property type="molecule type" value="Genomic_DNA"/>
</dbReference>
<feature type="signal peptide" evidence="1">
    <location>
        <begin position="1"/>
        <end position="26"/>
    </location>
</feature>
<dbReference type="RefSeq" id="WP_169902770.1">
    <property type="nucleotide sequence ID" value="NZ_JAAQXE010000004.1"/>
</dbReference>
<proteinExistence type="predicted"/>
<sequence>MPPIRLLRQLTAASLLIVGATANALANDECQLTLSESLLDLGLMNRLAQTDSAPQRLLGERRLRLTLACPQAQDLSVFYRALAASAERLQFTEHGSYALELSDGVMDGRSVELGLMPVAGQPPAVVGPRLKWRTGHLVAPVQGGAVVQGKTFSLQLSLSAWADRAATYVRDATTWEVSGTFEAQRSGRYRELTLRAHFAPVACTPQLSNGGLVDYGTLLAKDLSVTNETPLPTRTLQMTVSCDAPVPFALRMHDNREGSATGGTDETAYGLDRDGSQNKIGRFYVNIDPEDFSADAYGALYRTDSTSNGAAWSSASARQIPIAANSYMGFTHLAGSTQGPVEIQHLSGTLRIKAYLAPTQSLDLRQVVQINGSGTLEIIYL</sequence>
<protein>
    <submittedName>
        <fullName evidence="2">DUF1120 domain-containing protein</fullName>
    </submittedName>
</protein>
<keyword evidence="1" id="KW-0732">Signal</keyword>